<evidence type="ECO:0000313" key="2">
    <source>
        <dbReference type="EMBL" id="WGH20867.1"/>
    </source>
</evidence>
<dbReference type="Proteomes" id="UP001243276">
    <property type="component" value="Segment"/>
</dbReference>
<feature type="region of interest" description="Disordered" evidence="1">
    <location>
        <begin position="200"/>
        <end position="222"/>
    </location>
</feature>
<protein>
    <submittedName>
        <fullName evidence="2">Uncharacterized protein</fullName>
    </submittedName>
</protein>
<dbReference type="RefSeq" id="YP_010842874.1">
    <property type="nucleotide sequence ID" value="NC_079146.1"/>
</dbReference>
<keyword evidence="3" id="KW-1185">Reference proteome</keyword>
<proteinExistence type="predicted"/>
<reference evidence="2" key="1">
    <citation type="submission" date="2023-03" db="EMBL/GenBank/DDBJ databases">
        <authorList>
            <person name="Adamson A.J."/>
            <person name="Baker B.A."/>
            <person name="Galadyk N."/>
            <person name="Joshi D.H."/>
            <person name="Kistler H.E."/>
            <person name="Roberts S.M."/>
            <person name="Saint K.A."/>
            <person name="Sunnen C.N."/>
            <person name="Garlena R.A."/>
            <person name="Russell D.A."/>
            <person name="Pope W.H."/>
            <person name="Jacobs-Sera D."/>
            <person name="Hatfull G.F."/>
        </authorList>
    </citation>
    <scope>NUCLEOTIDE SEQUENCE</scope>
</reference>
<gene>
    <name evidence="2" type="primary">84</name>
</gene>
<feature type="compositionally biased region" description="Low complexity" evidence="1">
    <location>
        <begin position="28"/>
        <end position="38"/>
    </location>
</feature>
<evidence type="ECO:0000313" key="3">
    <source>
        <dbReference type="Proteomes" id="UP001243276"/>
    </source>
</evidence>
<dbReference type="KEGG" id="vg:80560637"/>
<dbReference type="GeneID" id="80560637"/>
<evidence type="ECO:0000256" key="1">
    <source>
        <dbReference type="SAM" id="MobiDB-lite"/>
    </source>
</evidence>
<feature type="region of interest" description="Disordered" evidence="1">
    <location>
        <begin position="1"/>
        <end position="40"/>
    </location>
</feature>
<sequence length="222" mass="24030">MSATGYLGRNVYRSADDHKQPTPVERLTGTPTTYGPRPRALRRNVDIGPAIADRTPALGGTVSDADARAAAAFRTRNGSVSAGWIPYGELCKWLTGRYDGVDNGCALPAGWRRELTEVASTAATAYVYVVFSYDTPIAWLDNREDPRVAPPLLVVPDVRYSITTSAHQSECLGYFPRNADGTTDYGSEYVRIGRRATLPDVDPGEVTRGRGKSPFGPRAGGY</sequence>
<name>A0AAF0GMM9_9CAUD</name>
<dbReference type="EMBL" id="OQ709208">
    <property type="protein sequence ID" value="WGH20867.1"/>
    <property type="molecule type" value="Genomic_DNA"/>
</dbReference>
<accession>A0AAF0GMM9</accession>
<organism evidence="2 3">
    <name type="scientific">Gordonia phage Commandaria</name>
    <dbReference type="NCBI Taxonomy" id="3038364"/>
    <lineage>
        <taxon>Viruses</taxon>
        <taxon>Duplodnaviria</taxon>
        <taxon>Heunggongvirae</taxon>
        <taxon>Uroviricota</taxon>
        <taxon>Caudoviricetes</taxon>
        <taxon>Zierdtviridae</taxon>
        <taxon>Emilbogenvirinae</taxon>
        <taxon>Commandariavirus</taxon>
        <taxon>Commandariavirus commandaria</taxon>
    </lineage>
</organism>